<dbReference type="EMBL" id="JAXHPO010000011">
    <property type="protein sequence ID" value="MDY6549877.1"/>
    <property type="molecule type" value="Genomic_DNA"/>
</dbReference>
<name>A0A6L6GC36_9GAMM</name>
<sequence>MNIDEVFGRLGKFFFFISTLFIVSISLGGILYTDSFAQALGFNFSIFDLNVYTSFTQVLVSDQYNVFANGIVITIFIMSFIFVYPKSLDFRHKSKNVQFI</sequence>
<dbReference type="Proteomes" id="UP000473854">
    <property type="component" value="Unassembled WGS sequence"/>
</dbReference>
<proteinExistence type="predicted"/>
<reference evidence="3 4" key="1">
    <citation type="submission" date="2019-11" db="EMBL/GenBank/DDBJ databases">
        <authorList>
            <person name="An D."/>
        </authorList>
    </citation>
    <scope>NUCLEOTIDE SEQUENCE [LARGE SCALE GENOMIC DNA]</scope>
    <source>
        <strain evidence="3 4">YIM 103518</strain>
    </source>
</reference>
<evidence type="ECO:0000313" key="2">
    <source>
        <dbReference type="EMBL" id="MDY6549877.1"/>
    </source>
</evidence>
<keyword evidence="1" id="KW-1133">Transmembrane helix</keyword>
<dbReference type="AlphaFoldDB" id="A0A6L6GC36"/>
<evidence type="ECO:0000313" key="5">
    <source>
        <dbReference type="Proteomes" id="UP001284094"/>
    </source>
</evidence>
<dbReference type="EMBL" id="WLYL01000003">
    <property type="protein sequence ID" value="MTD10252.1"/>
    <property type="molecule type" value="Genomic_DNA"/>
</dbReference>
<keyword evidence="1" id="KW-0472">Membrane</keyword>
<evidence type="ECO:0000313" key="3">
    <source>
        <dbReference type="EMBL" id="MTD10252.1"/>
    </source>
</evidence>
<evidence type="ECO:0000256" key="1">
    <source>
        <dbReference type="SAM" id="Phobius"/>
    </source>
</evidence>
<protein>
    <submittedName>
        <fullName evidence="3">Uncharacterized protein</fullName>
    </submittedName>
</protein>
<keyword evidence="1" id="KW-0812">Transmembrane</keyword>
<feature type="transmembrane region" description="Helical" evidence="1">
    <location>
        <begin position="13"/>
        <end position="33"/>
    </location>
</feature>
<reference evidence="2" key="2">
    <citation type="submission" date="2023-11" db="EMBL/GenBank/DDBJ databases">
        <authorList>
            <person name="Kyselkova M."/>
            <person name="Xanthopoulou K."/>
            <person name="Shestivska V."/>
            <person name="Spanelova P."/>
            <person name="Maixnerova M."/>
            <person name="Higgins P.G."/>
            <person name="Nemec A."/>
        </authorList>
    </citation>
    <scope>NUCLEOTIDE SEQUENCE</scope>
    <source>
        <strain evidence="2">ANC 7225</strain>
    </source>
</reference>
<dbReference type="Proteomes" id="UP001284094">
    <property type="component" value="Unassembled WGS sequence"/>
</dbReference>
<reference evidence="2 5" key="3">
    <citation type="journal article" date="2024" name="Syst. Appl. Microbiol.">
        <title>Evidence for the occurrence of Acinetobacter faecalis in cattle feces and its emended description.</title>
        <authorList>
            <person name="Kyselkova M."/>
            <person name="Xanthopoulou K."/>
            <person name="Shestivska V."/>
            <person name="Spanelova P."/>
            <person name="Maixnerova M."/>
            <person name="Higgins P.G."/>
            <person name="Nemec A."/>
        </authorList>
    </citation>
    <scope>NUCLEOTIDE SEQUENCE [LARGE SCALE GENOMIC DNA]</scope>
    <source>
        <strain evidence="2 5">ANC 7225</strain>
    </source>
</reference>
<keyword evidence="5" id="KW-1185">Reference proteome</keyword>
<organism evidence="3 4">
    <name type="scientific">Acinetobacter faecalis</name>
    <dbReference type="NCBI Taxonomy" id="2665161"/>
    <lineage>
        <taxon>Bacteria</taxon>
        <taxon>Pseudomonadati</taxon>
        <taxon>Pseudomonadota</taxon>
        <taxon>Gammaproteobacteria</taxon>
        <taxon>Moraxellales</taxon>
        <taxon>Moraxellaceae</taxon>
        <taxon>Acinetobacter</taxon>
    </lineage>
</organism>
<accession>A0A6L6GC36</accession>
<evidence type="ECO:0000313" key="4">
    <source>
        <dbReference type="Proteomes" id="UP000473854"/>
    </source>
</evidence>
<gene>
    <name evidence="3" type="ORF">GIX10_02120</name>
    <name evidence="2" type="ORF">SKM48_03685</name>
</gene>
<dbReference type="RefSeq" id="WP_154771899.1">
    <property type="nucleotide sequence ID" value="NZ_JAXHPO010000011.1"/>
</dbReference>
<comment type="caution">
    <text evidence="3">The sequence shown here is derived from an EMBL/GenBank/DDBJ whole genome shotgun (WGS) entry which is preliminary data.</text>
</comment>
<feature type="transmembrane region" description="Helical" evidence="1">
    <location>
        <begin position="66"/>
        <end position="85"/>
    </location>
</feature>